<dbReference type="Pfam" id="PF13086">
    <property type="entry name" value="AAA_11"/>
    <property type="match status" value="2"/>
</dbReference>
<proteinExistence type="inferred from homology"/>
<comment type="catalytic activity">
    <reaction evidence="11">
        <text>ATP + H2O = ADP + phosphate + H(+)</text>
        <dbReference type="Rhea" id="RHEA:13065"/>
        <dbReference type="ChEBI" id="CHEBI:15377"/>
        <dbReference type="ChEBI" id="CHEBI:15378"/>
        <dbReference type="ChEBI" id="CHEBI:30616"/>
        <dbReference type="ChEBI" id="CHEBI:43474"/>
        <dbReference type="ChEBI" id="CHEBI:456216"/>
        <dbReference type="EC" id="3.6.4.12"/>
    </reaction>
    <physiologicalReaction direction="left-to-right" evidence="11">
        <dbReference type="Rhea" id="RHEA:13066"/>
    </physiologicalReaction>
</comment>
<comment type="similarity">
    <text evidence="2">Belongs to the DNA2/NAM7 helicase family.</text>
</comment>
<feature type="region of interest" description="C3H" evidence="12">
    <location>
        <begin position="53"/>
        <end position="85"/>
    </location>
</feature>
<evidence type="ECO:0000256" key="2">
    <source>
        <dbReference type="ARBA" id="ARBA00007913"/>
    </source>
</evidence>
<dbReference type="SUPFAM" id="SSF52540">
    <property type="entry name" value="P-loop containing nucleoside triphosphate hydrolases"/>
    <property type="match status" value="1"/>
</dbReference>
<evidence type="ECO:0000256" key="9">
    <source>
        <dbReference type="ARBA" id="ARBA00022833"/>
    </source>
</evidence>
<evidence type="ECO:0000256" key="12">
    <source>
        <dbReference type="PROSITE-ProRule" id="PRU01341"/>
    </source>
</evidence>
<keyword evidence="9 12" id="KW-0862">Zinc</keyword>
<dbReference type="GO" id="GO:0000184">
    <property type="term" value="P:nuclear-transcribed mRNA catabolic process, nonsense-mediated decay"/>
    <property type="evidence" value="ECO:0007669"/>
    <property type="project" value="InterPro"/>
</dbReference>
<dbReference type="InterPro" id="IPR018999">
    <property type="entry name" value="UPF1_CH/ZBD"/>
</dbReference>
<dbReference type="InterPro" id="IPR014001">
    <property type="entry name" value="Helicase_ATP-bd"/>
</dbReference>
<keyword evidence="5" id="KW-0547">Nucleotide-binding</keyword>
<dbReference type="Pfam" id="PF13087">
    <property type="entry name" value="AAA_12"/>
    <property type="match status" value="1"/>
</dbReference>
<evidence type="ECO:0000256" key="6">
    <source>
        <dbReference type="ARBA" id="ARBA00022771"/>
    </source>
</evidence>
<feature type="region of interest" description="CC/SHH/C" evidence="12">
    <location>
        <begin position="67"/>
        <end position="95"/>
    </location>
</feature>
<dbReference type="VEuPathDB" id="TriTrypDB:TvY486_0501560"/>
<dbReference type="Gene3D" id="3.40.50.300">
    <property type="entry name" value="P-loop containing nucleotide triphosphate hydrolases"/>
    <property type="match status" value="2"/>
</dbReference>
<dbReference type="InterPro" id="IPR041679">
    <property type="entry name" value="DNA2/NAM7-like_C"/>
</dbReference>
<dbReference type="PANTHER" id="PTHR10887:SF364">
    <property type="entry name" value="REGULATOR OF NONSENSE TRANSCRIPTS 1"/>
    <property type="match status" value="1"/>
</dbReference>
<dbReference type="InterPro" id="IPR041677">
    <property type="entry name" value="DNA2/NAM7_AAA_11"/>
</dbReference>
<evidence type="ECO:0000256" key="5">
    <source>
        <dbReference type="ARBA" id="ARBA00022741"/>
    </source>
</evidence>
<evidence type="ECO:0000256" key="11">
    <source>
        <dbReference type="ARBA" id="ARBA00048432"/>
    </source>
</evidence>
<dbReference type="PROSITE" id="PS51997">
    <property type="entry name" value="UPF1_CH_RICH"/>
    <property type="match status" value="1"/>
</dbReference>
<dbReference type="GO" id="GO:0005737">
    <property type="term" value="C:cytoplasm"/>
    <property type="evidence" value="ECO:0007669"/>
    <property type="project" value="UniProtKB-SubCell"/>
</dbReference>
<dbReference type="Pfam" id="PF09416">
    <property type="entry name" value="UPF1_Zn_bind"/>
    <property type="match status" value="1"/>
</dbReference>
<feature type="region of interest" description="C4" evidence="12">
    <location>
        <begin position="113"/>
        <end position="143"/>
    </location>
</feature>
<keyword evidence="6 12" id="KW-0863">Zinc-finger</keyword>
<keyword evidence="3" id="KW-0963">Cytoplasm</keyword>
<dbReference type="CDD" id="cd18808">
    <property type="entry name" value="SF1_C_Upf1"/>
    <property type="match status" value="1"/>
</dbReference>
<dbReference type="InterPro" id="IPR045055">
    <property type="entry name" value="DNA2/NAM7-like"/>
</dbReference>
<evidence type="ECO:0000256" key="3">
    <source>
        <dbReference type="ARBA" id="ARBA00022490"/>
    </source>
</evidence>
<comment type="subcellular location">
    <subcellularLocation>
        <location evidence="1">Cytoplasm</location>
    </subcellularLocation>
</comment>
<dbReference type="CDD" id="cd18039">
    <property type="entry name" value="DEXXQc_UPF1"/>
    <property type="match status" value="1"/>
</dbReference>
<dbReference type="GO" id="GO:0005524">
    <property type="term" value="F:ATP binding"/>
    <property type="evidence" value="ECO:0007669"/>
    <property type="project" value="UniProtKB-KW"/>
</dbReference>
<keyword evidence="8" id="KW-0347">Helicase</keyword>
<reference evidence="14" key="1">
    <citation type="journal article" date="2012" name="Proc. Natl. Acad. Sci. U.S.A.">
        <title>Antigenic diversity is generated by distinct evolutionary mechanisms in African trypanosome species.</title>
        <authorList>
            <person name="Jackson A.P."/>
            <person name="Berry A."/>
            <person name="Aslett M."/>
            <person name="Allison H.C."/>
            <person name="Burton P."/>
            <person name="Vavrova-Anderson J."/>
            <person name="Brown R."/>
            <person name="Browne H."/>
            <person name="Corton N."/>
            <person name="Hauser H."/>
            <person name="Gamble J."/>
            <person name="Gilderthorp R."/>
            <person name="Marcello L."/>
            <person name="McQuillan J."/>
            <person name="Otto T.D."/>
            <person name="Quail M.A."/>
            <person name="Sanders M.J."/>
            <person name="van Tonder A."/>
            <person name="Ginger M.L."/>
            <person name="Field M.C."/>
            <person name="Barry J.D."/>
            <person name="Hertz-Fowler C."/>
            <person name="Berriman M."/>
        </authorList>
    </citation>
    <scope>NUCLEOTIDE SEQUENCE</scope>
    <source>
        <strain evidence="14">Y486</strain>
    </source>
</reference>
<dbReference type="CDD" id="cd21400">
    <property type="entry name" value="ZBD_UPF1-like"/>
    <property type="match status" value="1"/>
</dbReference>
<sequence>MHQYNNNNKIALMNSDVSGKNIHTDGGWYGLGAMNYNGWVRAVDELTVSRPSCSYCDEENPSCLATCSTCSKWFCNGSHGTSGSHIVLHLVKSRHMSIKLHPENALGDSTLECYVCRSTNIFSLGFMPSKEESVVVLVCREPCLHSKTLRDLNWDSSTWLPLIEERRLLPWICGVPKVPRKILTLHDITTLELSWGQKQGQLVYDMEKAPNIPLQFKDGDEYMSIFSTLVAMDSEAAKERKDTVIEDVQCKFQKRIGRKYFFVLKPLPLSEVGINRGDCAAIGVKGSKRTLSCVLTETGTSQTDEESGVFVAHVTSSAQDKKTLDEILASSSVNFALEFNDVSDKRKVEALSTFSRRSTSLSAYLYFTILGHVDKAEERYSETDIELPAKRLSNLNNSQEQAVRTALKKPLTLIQGPPGTGKTSTSVAIVSQLYERVKTQILVCAPSNVAVDHLAERLEAAGLNVVRLQPRCRDVISVAVERLGLDNQVEDFIETSTGHETLKRILGLIRSGENISDEDYNAYKKGTMKIEELILNKADVVCCTCIGAGDSRLREMRFKYVLIDEATQGTEPETLIPLVRGAKQVFLVGDHCQLRPVVFSIAAERTGFRRSLFERLLMMGHRPLRLDVQYRMHPCLSLFISHHFYEGTLQNGVTEGQRDALQVFPWPDGTRPFFFYNSTGPEELGANGSSYLNRTEAALAEQVVTKLIRDGGVSPDGIGVITPYRSQCRFLRNYLSRCGFLPASTYDRVEVSSVDAFQGREKEFIIFSCVRSNHRQGIGFAVDGRRLNVSLTRAKRGLIIMGNVQLFSRYPNWNELLVHMKSLSLIVEGPIDALVPSNVVLHKPRQRTNNDEEEMELPGPS</sequence>
<keyword evidence="4 12" id="KW-0479">Metal-binding</keyword>
<evidence type="ECO:0000256" key="4">
    <source>
        <dbReference type="ARBA" id="ARBA00022723"/>
    </source>
</evidence>
<organism evidence="14">
    <name type="scientific">Trypanosoma vivax (strain Y486)</name>
    <dbReference type="NCBI Taxonomy" id="1055687"/>
    <lineage>
        <taxon>Eukaryota</taxon>
        <taxon>Discoba</taxon>
        <taxon>Euglenozoa</taxon>
        <taxon>Kinetoplastea</taxon>
        <taxon>Metakinetoplastina</taxon>
        <taxon>Trypanosomatida</taxon>
        <taxon>Trypanosomatidae</taxon>
        <taxon>Trypanosoma</taxon>
        <taxon>Duttonella</taxon>
    </lineage>
</organism>
<dbReference type="GO" id="GO:0003678">
    <property type="term" value="F:DNA helicase activity"/>
    <property type="evidence" value="ECO:0007669"/>
    <property type="project" value="UniProtKB-EC"/>
</dbReference>
<accession>G0TVI1</accession>
<evidence type="ECO:0000256" key="7">
    <source>
        <dbReference type="ARBA" id="ARBA00022801"/>
    </source>
</evidence>
<evidence type="ECO:0000256" key="1">
    <source>
        <dbReference type="ARBA" id="ARBA00004496"/>
    </source>
</evidence>
<name>G0TVI1_TRYVY</name>
<protein>
    <submittedName>
        <fullName evidence="14">Putative nonsense mRNA reducing factor 1</fullName>
    </submittedName>
</protein>
<evidence type="ECO:0000259" key="13">
    <source>
        <dbReference type="PROSITE" id="PS51997"/>
    </source>
</evidence>
<evidence type="ECO:0000256" key="10">
    <source>
        <dbReference type="ARBA" id="ARBA00022840"/>
    </source>
</evidence>
<evidence type="ECO:0000313" key="14">
    <source>
        <dbReference type="EMBL" id="CCC47947.1"/>
    </source>
</evidence>
<dbReference type="AlphaFoldDB" id="G0TVI1"/>
<evidence type="ECO:0000256" key="8">
    <source>
        <dbReference type="ARBA" id="ARBA00022806"/>
    </source>
</evidence>
<dbReference type="GO" id="GO:0003724">
    <property type="term" value="F:RNA helicase activity"/>
    <property type="evidence" value="ECO:0007669"/>
    <property type="project" value="InterPro"/>
</dbReference>
<feature type="domain" description="Upf1" evidence="13">
    <location>
        <begin position="45"/>
        <end position="198"/>
    </location>
</feature>
<dbReference type="InterPro" id="IPR027417">
    <property type="entry name" value="P-loop_NTPase"/>
</dbReference>
<keyword evidence="7" id="KW-0378">Hydrolase</keyword>
<keyword evidence="10" id="KW-0067">ATP-binding</keyword>
<gene>
    <name evidence="14" type="ORF">TVY486_0501560</name>
</gene>
<dbReference type="GO" id="GO:0008270">
    <property type="term" value="F:zinc ion binding"/>
    <property type="evidence" value="ECO:0007669"/>
    <property type="project" value="UniProtKB-UniRule"/>
</dbReference>
<dbReference type="GO" id="GO:0003723">
    <property type="term" value="F:RNA binding"/>
    <property type="evidence" value="ECO:0007669"/>
    <property type="project" value="InterPro"/>
</dbReference>
<dbReference type="SMART" id="SM00382">
    <property type="entry name" value="AAA"/>
    <property type="match status" value="1"/>
</dbReference>
<dbReference type="PANTHER" id="PTHR10887">
    <property type="entry name" value="DNA2/NAM7 HELICASE FAMILY"/>
    <property type="match status" value="1"/>
</dbReference>
<dbReference type="FunFam" id="3.40.50.300:FF:000097">
    <property type="entry name" value="Regulator of nonsense transcripts 1"/>
    <property type="match status" value="1"/>
</dbReference>
<dbReference type="InterPro" id="IPR003593">
    <property type="entry name" value="AAA+_ATPase"/>
</dbReference>
<dbReference type="SMART" id="SM00487">
    <property type="entry name" value="DEXDc"/>
    <property type="match status" value="1"/>
</dbReference>
<dbReference type="GO" id="GO:0016787">
    <property type="term" value="F:hydrolase activity"/>
    <property type="evidence" value="ECO:0007669"/>
    <property type="project" value="UniProtKB-KW"/>
</dbReference>
<dbReference type="EMBL" id="HE573021">
    <property type="protein sequence ID" value="CCC47947.1"/>
    <property type="molecule type" value="Genomic_DNA"/>
</dbReference>
<dbReference type="InterPro" id="IPR047187">
    <property type="entry name" value="SF1_C_Upf1"/>
</dbReference>